<evidence type="ECO:0000313" key="2">
    <source>
        <dbReference type="Proteomes" id="UP000530234"/>
    </source>
</evidence>
<comment type="caution">
    <text evidence="1">The sequence shown here is derived from an EMBL/GenBank/DDBJ whole genome shotgun (WGS) entry which is preliminary data.</text>
</comment>
<name>A0A7W3T298_9ACTN</name>
<gene>
    <name evidence="1" type="ORF">FOE67_08790</name>
</gene>
<accession>A0A7W3T298</accession>
<organism evidence="1 2">
    <name type="scientific">Streptomyces calidiresistens</name>
    <dbReference type="NCBI Taxonomy" id="1485586"/>
    <lineage>
        <taxon>Bacteria</taxon>
        <taxon>Bacillati</taxon>
        <taxon>Actinomycetota</taxon>
        <taxon>Actinomycetes</taxon>
        <taxon>Kitasatosporales</taxon>
        <taxon>Streptomycetaceae</taxon>
        <taxon>Streptomyces</taxon>
    </lineage>
</organism>
<dbReference type="Gene3D" id="3.50.50.60">
    <property type="entry name" value="FAD/NAD(P)-binding domain"/>
    <property type="match status" value="1"/>
</dbReference>
<dbReference type="Pfam" id="PF05834">
    <property type="entry name" value="Lycopene_cycl"/>
    <property type="match status" value="1"/>
</dbReference>
<dbReference type="RefSeq" id="WP_182662252.1">
    <property type="nucleotide sequence ID" value="NZ_VKHS01000143.1"/>
</dbReference>
<keyword evidence="2" id="KW-1185">Reference proteome</keyword>
<dbReference type="Proteomes" id="UP000530234">
    <property type="component" value="Unassembled WGS sequence"/>
</dbReference>
<sequence length="402" mass="43918">MREADVVIVGAGAAGLSLAHHLCGAAGAGLEVVLLDAPPGPLRPAERTWCFWEAPGGEWDDLLTASWGRLRVRTPSGREIVDEPPGLRYKMLRSGDFGKRVRARMAESGIRCVEATVEAIADGPAGAEARGRDAAGRPVTVRGRWVLDSRPPRSMGAARTLWWQHFRGWFVRAERPVFDPSVADLMDFRTPQPSRGLSFGYVLPLGSREALVEYTEFSPTVPDRPGYERALRHYTEHVLGTGALTVTGTEEGVIPMTDARFPRRVGRSVFRIGTAGGAVRPSTGYAFAATQRQAAGVARALVDGRTPVPPPAHRGRSLAMDAVMLRALDRGRVRGDDFFTGLFSGVPMARLLRFLQGDTRPTEDLTIGRHTPMWPMTRTALELPWVRRRPRPGPPPVVKGES</sequence>
<protein>
    <submittedName>
        <fullName evidence="1">Lycopene cyclase</fullName>
    </submittedName>
</protein>
<proteinExistence type="predicted"/>
<dbReference type="SUPFAM" id="SSF51905">
    <property type="entry name" value="FAD/NAD(P)-binding domain"/>
    <property type="match status" value="1"/>
</dbReference>
<dbReference type="AlphaFoldDB" id="A0A7W3T298"/>
<dbReference type="EMBL" id="VKHS01000143">
    <property type="protein sequence ID" value="MBB0229607.1"/>
    <property type="molecule type" value="Genomic_DNA"/>
</dbReference>
<reference evidence="2" key="1">
    <citation type="submission" date="2019-10" db="EMBL/GenBank/DDBJ databases">
        <title>Streptomyces sp. nov., a novel actinobacterium isolated from alkaline environment.</title>
        <authorList>
            <person name="Golinska P."/>
        </authorList>
    </citation>
    <scope>NUCLEOTIDE SEQUENCE [LARGE SCALE GENOMIC DNA]</scope>
    <source>
        <strain evidence="2">DSM 42108</strain>
    </source>
</reference>
<dbReference type="InterPro" id="IPR036188">
    <property type="entry name" value="FAD/NAD-bd_sf"/>
</dbReference>
<evidence type="ECO:0000313" key="1">
    <source>
        <dbReference type="EMBL" id="MBB0229607.1"/>
    </source>
</evidence>